<dbReference type="EMBL" id="JAGSOV010000023">
    <property type="protein sequence ID" value="MCO1655536.1"/>
    <property type="molecule type" value="Genomic_DNA"/>
</dbReference>
<gene>
    <name evidence="2" type="ORF">KDL28_10770</name>
</gene>
<dbReference type="RefSeq" id="WP_252437401.1">
    <property type="nucleotide sequence ID" value="NZ_JAGSOV010000023.1"/>
</dbReference>
<dbReference type="Proteomes" id="UP001165283">
    <property type="component" value="Unassembled WGS sequence"/>
</dbReference>
<evidence type="ECO:0000256" key="1">
    <source>
        <dbReference type="SAM" id="MobiDB-lite"/>
    </source>
</evidence>
<reference evidence="2" key="1">
    <citation type="submission" date="2021-04" db="EMBL/GenBank/DDBJ databases">
        <title>Pseudonocardia sp. nov., isolated from sandy soil of mangrove forest.</title>
        <authorList>
            <person name="Zan Z."/>
            <person name="Huang R."/>
            <person name="Liu W."/>
        </authorList>
    </citation>
    <scope>NUCLEOTIDE SEQUENCE</scope>
    <source>
        <strain evidence="2">S2-4</strain>
    </source>
</reference>
<name>A0ABT0ZXT4_9PSEU</name>
<accession>A0ABT0ZXT4</accession>
<protein>
    <submittedName>
        <fullName evidence="2">Uncharacterized protein</fullName>
    </submittedName>
</protein>
<comment type="caution">
    <text evidence="2">The sequence shown here is derived from an EMBL/GenBank/DDBJ whole genome shotgun (WGS) entry which is preliminary data.</text>
</comment>
<sequence>MTVNDRVEIVRFSGGEHDGLVVEAPPHIAARLHAMRFEVLATGRLYDLTDQCRIPGARAVAPPAVPPAAPPAATPPVAVPAAAPLPTAVIPAPTPSPDQQAPAVPALPEALRFADPEPAVQRRAVPPVPTMPVFQPGRSTD</sequence>
<evidence type="ECO:0000313" key="3">
    <source>
        <dbReference type="Proteomes" id="UP001165283"/>
    </source>
</evidence>
<keyword evidence="3" id="KW-1185">Reference proteome</keyword>
<proteinExistence type="predicted"/>
<organism evidence="2 3">
    <name type="scientific">Pseudonocardia humida</name>
    <dbReference type="NCBI Taxonomy" id="2800819"/>
    <lineage>
        <taxon>Bacteria</taxon>
        <taxon>Bacillati</taxon>
        <taxon>Actinomycetota</taxon>
        <taxon>Actinomycetes</taxon>
        <taxon>Pseudonocardiales</taxon>
        <taxon>Pseudonocardiaceae</taxon>
        <taxon>Pseudonocardia</taxon>
    </lineage>
</organism>
<feature type="region of interest" description="Disordered" evidence="1">
    <location>
        <begin position="117"/>
        <end position="141"/>
    </location>
</feature>
<evidence type="ECO:0000313" key="2">
    <source>
        <dbReference type="EMBL" id="MCO1655536.1"/>
    </source>
</evidence>